<dbReference type="Proteomes" id="UP000076798">
    <property type="component" value="Unassembled WGS sequence"/>
</dbReference>
<dbReference type="AlphaFoldDB" id="A0A166CPD5"/>
<proteinExistence type="predicted"/>
<dbReference type="EMBL" id="KV428078">
    <property type="protein sequence ID" value="KZT37674.1"/>
    <property type="molecule type" value="Genomic_DNA"/>
</dbReference>
<name>A0A166CPD5_9AGAM</name>
<organism evidence="1 2">
    <name type="scientific">Sistotremastrum suecicum HHB10207 ss-3</name>
    <dbReference type="NCBI Taxonomy" id="1314776"/>
    <lineage>
        <taxon>Eukaryota</taxon>
        <taxon>Fungi</taxon>
        <taxon>Dikarya</taxon>
        <taxon>Basidiomycota</taxon>
        <taxon>Agaricomycotina</taxon>
        <taxon>Agaricomycetes</taxon>
        <taxon>Sistotremastrales</taxon>
        <taxon>Sistotremastraceae</taxon>
        <taxon>Sistotremastrum</taxon>
    </lineage>
</organism>
<sequence length="198" mass="21657">MPEPAQHVASSASLLTFASWSSTSLPDSFANNRHVPLQHFELSPSAASCRVSEAPGIFHTSTKHGAQVIGEDDERPTSVGIVFPPSPQSAEEALSTLSLPPQRPRITTGTQQDQRVSHTGPKQAASFQWTHGSILCRSTNLPSRWNFRFHQTFNYSWILKDGLSTLRIDPTARVGFTSSDSVSGWLLGPHVRRCVIAL</sequence>
<reference evidence="1 2" key="1">
    <citation type="journal article" date="2016" name="Mol. Biol. Evol.">
        <title>Comparative Genomics of Early-Diverging Mushroom-Forming Fungi Provides Insights into the Origins of Lignocellulose Decay Capabilities.</title>
        <authorList>
            <person name="Nagy L.G."/>
            <person name="Riley R."/>
            <person name="Tritt A."/>
            <person name="Adam C."/>
            <person name="Daum C."/>
            <person name="Floudas D."/>
            <person name="Sun H."/>
            <person name="Yadav J.S."/>
            <person name="Pangilinan J."/>
            <person name="Larsson K.H."/>
            <person name="Matsuura K."/>
            <person name="Barry K."/>
            <person name="Labutti K."/>
            <person name="Kuo R."/>
            <person name="Ohm R.A."/>
            <person name="Bhattacharya S.S."/>
            <person name="Shirouzu T."/>
            <person name="Yoshinaga Y."/>
            <person name="Martin F.M."/>
            <person name="Grigoriev I.V."/>
            <person name="Hibbett D.S."/>
        </authorList>
    </citation>
    <scope>NUCLEOTIDE SEQUENCE [LARGE SCALE GENOMIC DNA]</scope>
    <source>
        <strain evidence="1 2">HHB10207 ss-3</strain>
    </source>
</reference>
<gene>
    <name evidence="1" type="ORF">SISSUDRAFT_1120121</name>
</gene>
<protein>
    <submittedName>
        <fullName evidence="1">Uncharacterized protein</fullName>
    </submittedName>
</protein>
<keyword evidence="2" id="KW-1185">Reference proteome</keyword>
<accession>A0A166CPD5</accession>
<evidence type="ECO:0000313" key="2">
    <source>
        <dbReference type="Proteomes" id="UP000076798"/>
    </source>
</evidence>
<evidence type="ECO:0000313" key="1">
    <source>
        <dbReference type="EMBL" id="KZT37674.1"/>
    </source>
</evidence>